<organism evidence="2">
    <name type="scientific">Anopheles braziliensis</name>
    <dbReference type="NCBI Taxonomy" id="58242"/>
    <lineage>
        <taxon>Eukaryota</taxon>
        <taxon>Metazoa</taxon>
        <taxon>Ecdysozoa</taxon>
        <taxon>Arthropoda</taxon>
        <taxon>Hexapoda</taxon>
        <taxon>Insecta</taxon>
        <taxon>Pterygota</taxon>
        <taxon>Neoptera</taxon>
        <taxon>Endopterygota</taxon>
        <taxon>Diptera</taxon>
        <taxon>Nematocera</taxon>
        <taxon>Culicoidea</taxon>
        <taxon>Culicidae</taxon>
        <taxon>Anophelinae</taxon>
        <taxon>Anopheles</taxon>
    </lineage>
</organism>
<feature type="chain" id="PRO_5014753198" evidence="1">
    <location>
        <begin position="21"/>
        <end position="108"/>
    </location>
</feature>
<reference evidence="2" key="1">
    <citation type="submission" date="2018-01" db="EMBL/GenBank/DDBJ databases">
        <title>An insight into the sialome of Amazonian anophelines.</title>
        <authorList>
            <person name="Ribeiro J.M."/>
            <person name="Scarpassa V."/>
            <person name="Calvo E."/>
        </authorList>
    </citation>
    <scope>NUCLEOTIDE SEQUENCE</scope>
    <source>
        <tissue evidence="2">Salivary glands</tissue>
    </source>
</reference>
<evidence type="ECO:0000313" key="2">
    <source>
        <dbReference type="EMBL" id="MBW30852.1"/>
    </source>
</evidence>
<keyword evidence="1" id="KW-0732">Signal</keyword>
<evidence type="ECO:0000256" key="1">
    <source>
        <dbReference type="SAM" id="SignalP"/>
    </source>
</evidence>
<accession>A0A2M3ZQT6</accession>
<sequence length="108" mass="11987">MDRQYGIAQLFPRFLLIVLGQCRFCFEVFDNQLLYIARFAGSCDRGHLEDGSVGVAQGGKVGTLPVVLVLAHRRRVFLRSCCCCCYRCCCCCCPCLPALCASVSFFPT</sequence>
<name>A0A2M3ZQT6_9DIPT</name>
<dbReference type="AlphaFoldDB" id="A0A2M3ZQT6"/>
<proteinExistence type="predicted"/>
<dbReference type="EMBL" id="GGFM01010101">
    <property type="protein sequence ID" value="MBW30852.1"/>
    <property type="molecule type" value="Transcribed_RNA"/>
</dbReference>
<protein>
    <submittedName>
        <fullName evidence="2">Putative secreted peptide</fullName>
    </submittedName>
</protein>
<feature type="signal peptide" evidence="1">
    <location>
        <begin position="1"/>
        <end position="20"/>
    </location>
</feature>